<keyword evidence="3" id="KW-0378">Hydrolase</keyword>
<dbReference type="Proteomes" id="UP000585258">
    <property type="component" value="Unassembled WGS sequence"/>
</dbReference>
<dbReference type="EMBL" id="JACKWY010000002">
    <property type="protein sequence ID" value="MBB6713905.1"/>
    <property type="molecule type" value="Genomic_DNA"/>
</dbReference>
<sequence length="199" mass="23026">MKEEPKEDWHNWKPGVSSIKMLLPDVNSEPRVKINTHVVIHFASNAYNNPNDPYNINDTYSIFEQYEVSSHYVIDRTGQIYLFVPEIRVAYHAGKGKLSDYPEYENRLNQYSIGIELLAIGTREEMIPVITAEKFNLINPNLIGFTEDQYKALNTLLGDILSRNPTIKRDRKHIIGHDEYNPVIKTDPGSLFDWSRIGF</sequence>
<dbReference type="Pfam" id="PF01510">
    <property type="entry name" value="Amidase_2"/>
    <property type="match status" value="1"/>
</dbReference>
<dbReference type="GO" id="GO:0009253">
    <property type="term" value="P:peptidoglycan catabolic process"/>
    <property type="evidence" value="ECO:0007669"/>
    <property type="project" value="InterPro"/>
</dbReference>
<keyword evidence="4" id="KW-0961">Cell wall biogenesis/degradation</keyword>
<evidence type="ECO:0000313" key="7">
    <source>
        <dbReference type="Proteomes" id="UP000585258"/>
    </source>
</evidence>
<reference evidence="6 7" key="1">
    <citation type="submission" date="2020-08" db="EMBL/GenBank/DDBJ databases">
        <title>Clostridia isolated from Swiss meat.</title>
        <authorList>
            <person name="Wambui J."/>
            <person name="Stevens M.J.A."/>
            <person name="Stephan R."/>
        </authorList>
    </citation>
    <scope>NUCLEOTIDE SEQUENCE [LARGE SCALE GENOMIC DNA]</scope>
    <source>
        <strain evidence="6 7">CM001</strain>
    </source>
</reference>
<dbReference type="GO" id="GO:0008745">
    <property type="term" value="F:N-acetylmuramoyl-L-alanine amidase activity"/>
    <property type="evidence" value="ECO:0007669"/>
    <property type="project" value="UniProtKB-EC"/>
</dbReference>
<evidence type="ECO:0000256" key="2">
    <source>
        <dbReference type="ARBA" id="ARBA00011901"/>
    </source>
</evidence>
<comment type="catalytic activity">
    <reaction evidence="1">
        <text>Hydrolyzes the link between N-acetylmuramoyl residues and L-amino acid residues in certain cell-wall glycopeptides.</text>
        <dbReference type="EC" id="3.5.1.28"/>
    </reaction>
</comment>
<dbReference type="CDD" id="cd06583">
    <property type="entry name" value="PGRP"/>
    <property type="match status" value="1"/>
</dbReference>
<comment type="caution">
    <text evidence="6">The sequence shown here is derived from an EMBL/GenBank/DDBJ whole genome shotgun (WGS) entry which is preliminary data.</text>
</comment>
<name>A0A7X0SAB7_9CLOT</name>
<organism evidence="6 7">
    <name type="scientific">Clostridium gasigenes</name>
    <dbReference type="NCBI Taxonomy" id="94869"/>
    <lineage>
        <taxon>Bacteria</taxon>
        <taxon>Bacillati</taxon>
        <taxon>Bacillota</taxon>
        <taxon>Clostridia</taxon>
        <taxon>Eubacteriales</taxon>
        <taxon>Clostridiaceae</taxon>
        <taxon>Clostridium</taxon>
    </lineage>
</organism>
<evidence type="ECO:0000256" key="1">
    <source>
        <dbReference type="ARBA" id="ARBA00001561"/>
    </source>
</evidence>
<dbReference type="InterPro" id="IPR051206">
    <property type="entry name" value="NAMLAA_amidase_2"/>
</dbReference>
<dbReference type="InterPro" id="IPR002502">
    <property type="entry name" value="Amidase_domain"/>
</dbReference>
<dbReference type="GO" id="GO:0009254">
    <property type="term" value="P:peptidoglycan turnover"/>
    <property type="evidence" value="ECO:0007669"/>
    <property type="project" value="TreeGrafter"/>
</dbReference>
<dbReference type="EC" id="3.5.1.28" evidence="2"/>
<evidence type="ECO:0000259" key="5">
    <source>
        <dbReference type="SMART" id="SM00644"/>
    </source>
</evidence>
<feature type="domain" description="N-acetylmuramoyl-L-alanine amidase" evidence="5">
    <location>
        <begin position="26"/>
        <end position="189"/>
    </location>
</feature>
<accession>A0A7X0SAB7</accession>
<dbReference type="PANTHER" id="PTHR30417">
    <property type="entry name" value="N-ACETYLMURAMOYL-L-ALANINE AMIDASE AMID"/>
    <property type="match status" value="1"/>
</dbReference>
<evidence type="ECO:0000313" key="6">
    <source>
        <dbReference type="EMBL" id="MBB6713905.1"/>
    </source>
</evidence>
<dbReference type="Gene3D" id="3.40.80.10">
    <property type="entry name" value="Peptidoglycan recognition protein-like"/>
    <property type="match status" value="1"/>
</dbReference>
<dbReference type="PANTHER" id="PTHR30417:SF1">
    <property type="entry name" value="N-ACETYLMURAMOYL-L-ALANINE AMIDASE AMID"/>
    <property type="match status" value="1"/>
</dbReference>
<proteinExistence type="predicted"/>
<gene>
    <name evidence="6" type="ORF">H7E68_04020</name>
</gene>
<dbReference type="InterPro" id="IPR036505">
    <property type="entry name" value="Amidase/PGRP_sf"/>
</dbReference>
<dbReference type="SMART" id="SM00644">
    <property type="entry name" value="Ami_2"/>
    <property type="match status" value="1"/>
</dbReference>
<dbReference type="AlphaFoldDB" id="A0A7X0SAB7"/>
<evidence type="ECO:0000256" key="4">
    <source>
        <dbReference type="ARBA" id="ARBA00023316"/>
    </source>
</evidence>
<dbReference type="GO" id="GO:0071555">
    <property type="term" value="P:cell wall organization"/>
    <property type="evidence" value="ECO:0007669"/>
    <property type="project" value="UniProtKB-KW"/>
</dbReference>
<evidence type="ECO:0000256" key="3">
    <source>
        <dbReference type="ARBA" id="ARBA00022801"/>
    </source>
</evidence>
<dbReference type="SUPFAM" id="SSF55846">
    <property type="entry name" value="N-acetylmuramoyl-L-alanine amidase-like"/>
    <property type="match status" value="1"/>
</dbReference>
<protein>
    <recommendedName>
        <fullName evidence="2">N-acetylmuramoyl-L-alanine amidase</fullName>
        <ecNumber evidence="2">3.5.1.28</ecNumber>
    </recommendedName>
</protein>